<dbReference type="SUPFAM" id="SSF52540">
    <property type="entry name" value="P-loop containing nucleoside triphosphate hydrolases"/>
    <property type="match status" value="1"/>
</dbReference>
<dbReference type="EMBL" id="CP032322">
    <property type="protein sequence ID" value="QCN96707.1"/>
    <property type="molecule type" value="Genomic_DNA"/>
</dbReference>
<dbReference type="PANTHER" id="PTHR43065">
    <property type="entry name" value="SENSOR HISTIDINE KINASE"/>
    <property type="match status" value="1"/>
</dbReference>
<feature type="domain" description="Histidine kinase" evidence="1">
    <location>
        <begin position="929"/>
        <end position="1156"/>
    </location>
</feature>
<dbReference type="Gene3D" id="3.30.565.10">
    <property type="entry name" value="Histidine kinase-like ATPase, C-terminal domain"/>
    <property type="match status" value="1"/>
</dbReference>
<gene>
    <name evidence="2" type="ORF">D3093_15355</name>
</gene>
<dbReference type="Gene3D" id="3.40.50.300">
    <property type="entry name" value="P-loop containing nucleotide triphosphate hydrolases"/>
    <property type="match status" value="1"/>
</dbReference>
<dbReference type="InterPro" id="IPR036890">
    <property type="entry name" value="HATPase_C_sf"/>
</dbReference>
<dbReference type="PANTHER" id="PTHR43065:SF42">
    <property type="entry name" value="TWO-COMPONENT SENSOR PPRA"/>
    <property type="match status" value="1"/>
</dbReference>
<dbReference type="AlphaFoldDB" id="A0A4D8PJR3"/>
<evidence type="ECO:0000313" key="2">
    <source>
        <dbReference type="EMBL" id="QCN96707.1"/>
    </source>
</evidence>
<evidence type="ECO:0000313" key="3">
    <source>
        <dbReference type="Proteomes" id="UP000298595"/>
    </source>
</evidence>
<dbReference type="SUPFAM" id="SSF55874">
    <property type="entry name" value="ATPase domain of HSP90 chaperone/DNA topoisomerase II/histidine kinase"/>
    <property type="match status" value="1"/>
</dbReference>
<evidence type="ECO:0000259" key="1">
    <source>
        <dbReference type="PROSITE" id="PS50109"/>
    </source>
</evidence>
<organism evidence="2 3">
    <name type="scientific">Azospirillum argentinense</name>
    <dbReference type="NCBI Taxonomy" id="2970906"/>
    <lineage>
        <taxon>Bacteria</taxon>
        <taxon>Pseudomonadati</taxon>
        <taxon>Pseudomonadota</taxon>
        <taxon>Alphaproteobacteria</taxon>
        <taxon>Rhodospirillales</taxon>
        <taxon>Azospirillaceae</taxon>
        <taxon>Azospirillum</taxon>
    </lineage>
</organism>
<dbReference type="Pfam" id="PF02518">
    <property type="entry name" value="HATPase_c"/>
    <property type="match status" value="1"/>
</dbReference>
<dbReference type="Gene3D" id="3.30.450.40">
    <property type="match status" value="1"/>
</dbReference>
<reference evidence="2 3" key="1">
    <citation type="submission" date="2018-09" db="EMBL/GenBank/DDBJ databases">
        <title>Whole genome based analysis of evolution and adaptive divergence in Indian and Brazilian strains of Azospirillum brasilense.</title>
        <authorList>
            <person name="Singh C."/>
            <person name="Tripathi A.K."/>
        </authorList>
    </citation>
    <scope>NUCLEOTIDE SEQUENCE [LARGE SCALE GENOMIC DNA]</scope>
    <source>
        <strain evidence="2 3">MTCC4035</strain>
        <plasmid evidence="2 3">p1</plasmid>
    </source>
</reference>
<protein>
    <recommendedName>
        <fullName evidence="1">Histidine kinase domain-containing protein</fullName>
    </recommendedName>
</protein>
<dbReference type="PROSITE" id="PS50109">
    <property type="entry name" value="HIS_KIN"/>
    <property type="match status" value="1"/>
</dbReference>
<dbReference type="SMART" id="SM00387">
    <property type="entry name" value="HATPase_c"/>
    <property type="match status" value="1"/>
</dbReference>
<dbReference type="InterPro" id="IPR029016">
    <property type="entry name" value="GAF-like_dom_sf"/>
</dbReference>
<dbReference type="Proteomes" id="UP000298595">
    <property type="component" value="Plasmid p1"/>
</dbReference>
<dbReference type="InterPro" id="IPR003594">
    <property type="entry name" value="HATPase_dom"/>
</dbReference>
<dbReference type="InterPro" id="IPR027417">
    <property type="entry name" value="P-loop_NTPase"/>
</dbReference>
<accession>A0A4D8PJR3</accession>
<dbReference type="InterPro" id="IPR005467">
    <property type="entry name" value="His_kinase_dom"/>
</dbReference>
<dbReference type="KEGG" id="aare:D3093_15355"/>
<dbReference type="RefSeq" id="WP_137116189.1">
    <property type="nucleotide sequence ID" value="NZ_CP032322.1"/>
</dbReference>
<proteinExistence type="predicted"/>
<keyword evidence="2" id="KW-0614">Plasmid</keyword>
<sequence length="1160" mass="129841">MTATMSISRSVSVPAAPRSALRDRLVQSLAAGRNIILEGPRFWGKTTLARSIHAVAKGRREDFTEVVSIDFLPVQCPEIQQLEQHLEVRLATGSDVDGQQSSRADFKNRLEKQLGSRGLLILDHAETLLDNTGKQRWLANLIRQGIKKGMIVLALVEDAKPFYDALSETSRNDQPDFETFQMPCLTEEEIREWDAALDDVGLSCFSNTSIEDVLRITQGMVGLTRDFILFQASRRFPLQDALNRFVEMQERQYSPLCHAVLCNVMAHPDEAAGWRAPESRELNDTLLKTGAFETSEHGIEIRSKVHQQRLLQVLTPENIAVAFTPRGPEWAKLHTQRPQEPAAVGKRSYPLEVVVESFVRHCERLHGSQIFHETHRFLSVVLRTQVSIHIVDSTHAKIWHSVIGTSRGAAGTWLMDRETRPHESLAVLTGQRVTQPADEGISGKPRYFLPVIGNSGIVECLFVATPPRDVCVTMWRQALYVRCLWHILQALRPVLARAAETQALTHLHRSFANVRQLNERVEIPSRSFSLEDAIADSKASSLAVLVQSETGASNTTRWVPVDVANSPNKPPGGMELTLEQLSDMDTNRLDQIAKHPTGRGLVLNHTDTRNVFRTLMTGGRRVAVYVKPAVLQGSVASPRTAPAQPGPQGRQAQERLLLVFFFDEGIPNPGSSDLRLQSLLDGSRQHYLSLIARYVAEAEFNRRRLQHIYAEELELFSRIGKIMSERLSDPGAAEKEMLQELKKFFKVSSVSINDVCQVQRKEGTRREVRMRCGIGYSARYQQTVYQVDSQTEGKTGFVVRAGRTLVCWRINQQDETMFQYLWNPDNNALERIEAKISGRDRCKSYLPEGGIYCFLGAPIWLNTSYGKEVIGVLKIANRTGDLRQRFEPDEIQSANRIAGLLGPILYLLQNRSLTSEKLNLHAITLLMQGLGHEVSTPIGHVLGTIQNLKRQLCASSAGVTDLANRLNNIERYAGDAMDSVQALQELWLPPEELRFTEIAPVVEEAIRSITPKFTDVQVRTDGLTPRLCMPLSEGRLRIVVDNLIRNACEAALDRTRSEAPTIMVETVVNAANGEVQLRIRDNGPGVSPEMAENDRLFMPFHSSKTSQLNEARRRVRGLGLFMAYLSVTLAGGRISFDRDEAAVCPTVFQVVFPLQPEGAD</sequence>
<name>A0A4D8PJR3_9PROT</name>
<geneLocation type="plasmid" evidence="2 3">
    <name>p1</name>
</geneLocation>